<dbReference type="AlphaFoldDB" id="A0A1F6BL43"/>
<sequence length="306" mass="34450">MPSGGGSASGGKDIVVIYHRNCLDGFAGAWAAWKALGDRAEYIPATHQALPDVREFQGKEIYFVDFSYRKEVMDELVRTNRDVIVIDHHKTTENVMPAVSPKSVLDSTHSGSVLAWHYFHSADQVPEVLKYVEDQDLWKWKLPHTEEVATFLATQGFEESRDFTSFDWFAARFEDPEERSRAIAEGAVALRYKESIVRGIVRRADFISFEGREMLSANTCILSSEIGHALYSEHPPMSLTWYERRDGVRVSLRSDGSVDVSDIAQKYGGGGHRAAAAFKVDLYKPLPWRYLERPPAGFSGNIRGDI</sequence>
<proteinExistence type="predicted"/>
<dbReference type="GO" id="GO:0003676">
    <property type="term" value="F:nucleic acid binding"/>
    <property type="evidence" value="ECO:0007669"/>
    <property type="project" value="InterPro"/>
</dbReference>
<dbReference type="STRING" id="1798468.A2110_00715"/>
<protein>
    <submittedName>
        <fullName evidence="3">Uncharacterized protein</fullName>
    </submittedName>
</protein>
<comment type="caution">
    <text evidence="3">The sequence shown here is derived from an EMBL/GenBank/DDBJ whole genome shotgun (WGS) entry which is preliminary data.</text>
</comment>
<dbReference type="Gene3D" id="3.10.310.30">
    <property type="match status" value="1"/>
</dbReference>
<gene>
    <name evidence="3" type="ORF">A2110_00715</name>
</gene>
<organism evidence="3 4">
    <name type="scientific">Candidatus Jorgensenbacteria bacterium GWA1_54_12</name>
    <dbReference type="NCBI Taxonomy" id="1798468"/>
    <lineage>
        <taxon>Bacteria</taxon>
        <taxon>Candidatus Joergenseniibacteriota</taxon>
    </lineage>
</organism>
<dbReference type="PANTHER" id="PTHR46922:SF4">
    <property type="entry name" value="DHHA1 DOMAIN PROTEIN"/>
    <property type="match status" value="1"/>
</dbReference>
<dbReference type="Pfam" id="PF01368">
    <property type="entry name" value="DHH"/>
    <property type="match status" value="1"/>
</dbReference>
<reference evidence="3 4" key="1">
    <citation type="journal article" date="2016" name="Nat. Commun.">
        <title>Thousands of microbial genomes shed light on interconnected biogeochemical processes in an aquifer system.</title>
        <authorList>
            <person name="Anantharaman K."/>
            <person name="Brown C.T."/>
            <person name="Hug L.A."/>
            <person name="Sharon I."/>
            <person name="Castelle C.J."/>
            <person name="Probst A.J."/>
            <person name="Thomas B.C."/>
            <person name="Singh A."/>
            <person name="Wilkins M.J."/>
            <person name="Karaoz U."/>
            <person name="Brodie E.L."/>
            <person name="Williams K.H."/>
            <person name="Hubbard S.S."/>
            <person name="Banfield J.F."/>
        </authorList>
    </citation>
    <scope>NUCLEOTIDE SEQUENCE [LARGE SCALE GENOMIC DNA]</scope>
</reference>
<dbReference type="PANTHER" id="PTHR46922">
    <property type="entry name" value="DHHA1 DOMAIN PROTEIN"/>
    <property type="match status" value="1"/>
</dbReference>
<dbReference type="Pfam" id="PF02272">
    <property type="entry name" value="DHHA1"/>
    <property type="match status" value="1"/>
</dbReference>
<dbReference type="InterPro" id="IPR001667">
    <property type="entry name" value="DDH_dom"/>
</dbReference>
<dbReference type="Proteomes" id="UP000176273">
    <property type="component" value="Unassembled WGS sequence"/>
</dbReference>
<dbReference type="EMBL" id="MFKH01000006">
    <property type="protein sequence ID" value="OGG37645.1"/>
    <property type="molecule type" value="Genomic_DNA"/>
</dbReference>
<accession>A0A1F6BL43</accession>
<dbReference type="SUPFAM" id="SSF64182">
    <property type="entry name" value="DHH phosphoesterases"/>
    <property type="match status" value="1"/>
</dbReference>
<evidence type="ECO:0000313" key="3">
    <source>
        <dbReference type="EMBL" id="OGG37645.1"/>
    </source>
</evidence>
<name>A0A1F6BL43_9BACT</name>
<dbReference type="InterPro" id="IPR038763">
    <property type="entry name" value="DHH_sf"/>
</dbReference>
<feature type="domain" description="DDH" evidence="1">
    <location>
        <begin position="14"/>
        <end position="120"/>
    </location>
</feature>
<dbReference type="InterPro" id="IPR003156">
    <property type="entry name" value="DHHA1_dom"/>
</dbReference>
<feature type="domain" description="DHHA1" evidence="2">
    <location>
        <begin position="237"/>
        <end position="281"/>
    </location>
</feature>
<evidence type="ECO:0000259" key="2">
    <source>
        <dbReference type="Pfam" id="PF02272"/>
    </source>
</evidence>
<evidence type="ECO:0000313" key="4">
    <source>
        <dbReference type="Proteomes" id="UP000176273"/>
    </source>
</evidence>
<evidence type="ECO:0000259" key="1">
    <source>
        <dbReference type="Pfam" id="PF01368"/>
    </source>
</evidence>